<feature type="transmembrane region" description="Helical" evidence="3">
    <location>
        <begin position="981"/>
        <end position="1010"/>
    </location>
</feature>
<dbReference type="OMA" id="ESICMEA"/>
<comment type="similarity">
    <text evidence="1">Belongs to the patched family.</text>
</comment>
<dbReference type="PANTHER" id="PTHR10796">
    <property type="entry name" value="PATCHED-RELATED"/>
    <property type="match status" value="1"/>
</dbReference>
<proteinExistence type="inferred from homology"/>
<keyword evidence="3" id="KW-0472">Membrane</keyword>
<dbReference type="GeneID" id="108669687"/>
<reference evidence="6" key="1">
    <citation type="submission" date="2025-08" db="UniProtKB">
        <authorList>
            <consortium name="RefSeq"/>
        </authorList>
    </citation>
    <scope>IDENTIFICATION</scope>
    <source>
        <tissue evidence="6">Whole organism</tissue>
    </source>
</reference>
<protein>
    <submittedName>
        <fullName evidence="6">Patched domain-containing protein 3-like</fullName>
    </submittedName>
</protein>
<feature type="transmembrane region" description="Helical" evidence="3">
    <location>
        <begin position="651"/>
        <end position="673"/>
    </location>
</feature>
<dbReference type="PROSITE" id="PS50156">
    <property type="entry name" value="SSD"/>
    <property type="match status" value="2"/>
</dbReference>
<dbReference type="Proteomes" id="UP000694843">
    <property type="component" value="Unplaced"/>
</dbReference>
<feature type="transmembrane region" description="Helical" evidence="3">
    <location>
        <begin position="551"/>
        <end position="570"/>
    </location>
</feature>
<gene>
    <name evidence="6" type="primary">LOC108669687</name>
</gene>
<feature type="compositionally biased region" description="Basic and acidic residues" evidence="2">
    <location>
        <begin position="16"/>
        <end position="44"/>
    </location>
</feature>
<feature type="region of interest" description="Disordered" evidence="2">
    <location>
        <begin position="1034"/>
        <end position="1053"/>
    </location>
</feature>
<dbReference type="RefSeq" id="XP_018012579.1">
    <property type="nucleotide sequence ID" value="XM_018157090.1"/>
</dbReference>
<feature type="domain" description="SSD" evidence="4">
    <location>
        <begin position="438"/>
        <end position="605"/>
    </location>
</feature>
<feature type="transmembrane region" description="Helical" evidence="3">
    <location>
        <begin position="957"/>
        <end position="975"/>
    </location>
</feature>
<organism evidence="5 6">
    <name type="scientific">Hyalella azteca</name>
    <name type="common">Amphipod</name>
    <dbReference type="NCBI Taxonomy" id="294128"/>
    <lineage>
        <taxon>Eukaryota</taxon>
        <taxon>Metazoa</taxon>
        <taxon>Ecdysozoa</taxon>
        <taxon>Arthropoda</taxon>
        <taxon>Crustacea</taxon>
        <taxon>Multicrustacea</taxon>
        <taxon>Malacostraca</taxon>
        <taxon>Eumalacostraca</taxon>
        <taxon>Peracarida</taxon>
        <taxon>Amphipoda</taxon>
        <taxon>Senticaudata</taxon>
        <taxon>Talitrida</taxon>
        <taxon>Talitroidea</taxon>
        <taxon>Hyalellidae</taxon>
        <taxon>Hyalella</taxon>
    </lineage>
</organism>
<dbReference type="GO" id="GO:0016020">
    <property type="term" value="C:membrane"/>
    <property type="evidence" value="ECO:0007669"/>
    <property type="project" value="TreeGrafter"/>
</dbReference>
<dbReference type="KEGG" id="hazt:108669687"/>
<feature type="transmembrane region" description="Helical" evidence="3">
    <location>
        <begin position="144"/>
        <end position="164"/>
    </location>
</feature>
<evidence type="ECO:0000256" key="1">
    <source>
        <dbReference type="ARBA" id="ARBA00005585"/>
    </source>
</evidence>
<evidence type="ECO:0000313" key="5">
    <source>
        <dbReference type="Proteomes" id="UP000694843"/>
    </source>
</evidence>
<feature type="transmembrane region" description="Helical" evidence="3">
    <location>
        <begin position="582"/>
        <end position="605"/>
    </location>
</feature>
<feature type="region of interest" description="Disordered" evidence="2">
    <location>
        <begin position="86"/>
        <end position="115"/>
    </location>
</feature>
<feature type="transmembrane region" description="Helical" evidence="3">
    <location>
        <begin position="469"/>
        <end position="495"/>
    </location>
</feature>
<dbReference type="InterPro" id="IPR000731">
    <property type="entry name" value="SSD"/>
</dbReference>
<keyword evidence="5" id="KW-1185">Reference proteome</keyword>
<feature type="region of interest" description="Disordered" evidence="2">
    <location>
        <begin position="1"/>
        <end position="44"/>
    </location>
</feature>
<dbReference type="Pfam" id="PF12349">
    <property type="entry name" value="Sterol-sensing"/>
    <property type="match status" value="1"/>
</dbReference>
<evidence type="ECO:0000313" key="6">
    <source>
        <dbReference type="RefSeq" id="XP_018012579.1"/>
    </source>
</evidence>
<evidence type="ECO:0000259" key="4">
    <source>
        <dbReference type="PROSITE" id="PS50156"/>
    </source>
</evidence>
<accession>A0A8B7NG36</accession>
<sequence>MGGTHRENDENDVDNTENRGARGLDERVSGDDNSEFRTRSDDRVNNICNSESKLAAGNIQQENTVHNNLEMQGVVQESICMEATNSSQRCKGDSQAASDETKDGAGGQKKSPRSSRLSLASCSAFIIQKMEDGFERHGRRVATYPLSTIAICVTVTLAMGIGVINFRSELRPFKLWLPQNSAFIKMLDWQNEHFPTYFRRHMLLWESENVLTAHAMQEIWHLHQAVNAAVEPKSGNTWEDVCARLPSLSVEDNSNKDYDDYELGTLDFRRRRREVIEDLDDISFALSRESYCNVLDELPSFCYETSLLEIWGLNEDIIMSLTDEKVVNDFNNATISDVFGVKTDFLSYVGDVQRDDSGKIISAKATLQIWISKIDEDAVDRGDYKVDLSSGQLVDTASMDWESVWLDTVLQQSPSKMTVYANAASSFGNVSDSNIWGDVTFLTVGFALMFIFVNGTLGRRNKVEQRPLLSLFGLMSVSMALLSSYGICSAMGIMYSPVNSILPLLLIGLGVDDMFIIVSTWDTDTEELANAGKGHEDDDLVAKAGRTMRHAGVAITATSLTDVTAFAIGATTELPALQSFCAYASVGIMIVYILQSSFFLAWLTFDEKRLRQKRNGLLWFLTHKDWKPSHCSKVDILNRMFKWYGEFLMKVRYLVLIVSGVLFIGSIIATTYLKQEFNPNWFVPRDSYLADYFTTYKTYFSKEGAHSFFFFANDGMAANLPQLIDFNSALQHANSVLNVHGWFNLFKTYVELNGELSNRTWNEDFFSEAISLFLYTPTGGAYRNDLVFDGEVECNVSAPPLKYFRIPFKHRPADTPVQQQEATSEINSLLTRFSLPGFQGTWSEAYSIWETNTVVGEELLRNMLLTGLVIMATTVVLLVSFKAACLVLMCVAATVVGVAGSMHLSGFTIDTVSCISLVLSIGLSVDYSVHITHTFLTENSTDDRLERTKLSLARVGPAVLQGGVSTLIPFIMLAFSNSHVFVTFFVVFTPTTVLGMYYALVFLPVLLSFVGPPPYNTQTSLNVTTNGCVNNGYAHDSSDPKVEGERSVNSLDL</sequence>
<dbReference type="InterPro" id="IPR053958">
    <property type="entry name" value="HMGCR/SNAP/NPC1-like_SSD"/>
</dbReference>
<feature type="domain" description="SSD" evidence="4">
    <location>
        <begin position="888"/>
        <end position="1009"/>
    </location>
</feature>
<feature type="transmembrane region" description="Helical" evidence="3">
    <location>
        <begin position="435"/>
        <end position="457"/>
    </location>
</feature>
<dbReference type="OrthoDB" id="6510177at2759"/>
<dbReference type="AlphaFoldDB" id="A0A8B7NG36"/>
<feature type="transmembrane region" description="Helical" evidence="3">
    <location>
        <begin position="501"/>
        <end position="521"/>
    </location>
</feature>
<dbReference type="PANTHER" id="PTHR10796:SF130">
    <property type="entry name" value="PATCHED DOMAIN-CONTAINING PROTEIN 3-LIKE PROTEIN"/>
    <property type="match status" value="1"/>
</dbReference>
<feature type="compositionally biased region" description="Basic and acidic residues" evidence="2">
    <location>
        <begin position="1036"/>
        <end position="1046"/>
    </location>
</feature>
<dbReference type="SUPFAM" id="SSF82866">
    <property type="entry name" value="Multidrug efflux transporter AcrB transmembrane domain"/>
    <property type="match status" value="2"/>
</dbReference>
<dbReference type="InterPro" id="IPR051697">
    <property type="entry name" value="Patched_domain-protein"/>
</dbReference>
<keyword evidence="3" id="KW-1133">Transmembrane helix</keyword>
<name>A0A8B7NG36_HYAAZ</name>
<evidence type="ECO:0000256" key="3">
    <source>
        <dbReference type="SAM" id="Phobius"/>
    </source>
</evidence>
<keyword evidence="3" id="KW-0812">Transmembrane</keyword>
<dbReference type="Gene3D" id="1.20.1640.10">
    <property type="entry name" value="Multidrug efflux transporter AcrB transmembrane domain"/>
    <property type="match status" value="2"/>
</dbReference>
<evidence type="ECO:0000256" key="2">
    <source>
        <dbReference type="SAM" id="MobiDB-lite"/>
    </source>
</evidence>